<protein>
    <submittedName>
        <fullName evidence="2">Uncharacterized protein</fullName>
    </submittedName>
</protein>
<organism evidence="2 3">
    <name type="scientific">Symbiodinium microadriaticum</name>
    <name type="common">Dinoflagellate</name>
    <name type="synonym">Zooxanthella microadriatica</name>
    <dbReference type="NCBI Taxonomy" id="2951"/>
    <lineage>
        <taxon>Eukaryota</taxon>
        <taxon>Sar</taxon>
        <taxon>Alveolata</taxon>
        <taxon>Dinophyceae</taxon>
        <taxon>Suessiales</taxon>
        <taxon>Symbiodiniaceae</taxon>
        <taxon>Symbiodinium</taxon>
    </lineage>
</organism>
<feature type="region of interest" description="Disordered" evidence="1">
    <location>
        <begin position="32"/>
        <end position="96"/>
    </location>
</feature>
<feature type="region of interest" description="Disordered" evidence="1">
    <location>
        <begin position="143"/>
        <end position="180"/>
    </location>
</feature>
<dbReference type="AlphaFoldDB" id="A0A1Q9C8C6"/>
<feature type="compositionally biased region" description="Basic and acidic residues" evidence="1">
    <location>
        <begin position="73"/>
        <end position="85"/>
    </location>
</feature>
<dbReference type="Proteomes" id="UP000186817">
    <property type="component" value="Unassembled WGS sequence"/>
</dbReference>
<proteinExistence type="predicted"/>
<keyword evidence="3" id="KW-1185">Reference proteome</keyword>
<accession>A0A1Q9C8C6</accession>
<evidence type="ECO:0000313" key="2">
    <source>
        <dbReference type="EMBL" id="OLP79174.1"/>
    </source>
</evidence>
<feature type="compositionally biased region" description="Low complexity" evidence="1">
    <location>
        <begin position="35"/>
        <end position="47"/>
    </location>
</feature>
<comment type="caution">
    <text evidence="2">The sequence shown here is derived from an EMBL/GenBank/DDBJ whole genome shotgun (WGS) entry which is preliminary data.</text>
</comment>
<dbReference type="EMBL" id="LSRX01001515">
    <property type="protein sequence ID" value="OLP79174.1"/>
    <property type="molecule type" value="Genomic_DNA"/>
</dbReference>
<reference evidence="2 3" key="1">
    <citation type="submission" date="2016-02" db="EMBL/GenBank/DDBJ databases">
        <title>Genome analysis of coral dinoflagellate symbionts highlights evolutionary adaptations to a symbiotic lifestyle.</title>
        <authorList>
            <person name="Aranda M."/>
            <person name="Li Y."/>
            <person name="Liew Y.J."/>
            <person name="Baumgarten S."/>
            <person name="Simakov O."/>
            <person name="Wilson M."/>
            <person name="Piel J."/>
            <person name="Ashoor H."/>
            <person name="Bougouffa S."/>
            <person name="Bajic V.B."/>
            <person name="Ryu T."/>
            <person name="Ravasi T."/>
            <person name="Bayer T."/>
            <person name="Micklem G."/>
            <person name="Kim H."/>
            <person name="Bhak J."/>
            <person name="Lajeunesse T.C."/>
            <person name="Voolstra C.R."/>
        </authorList>
    </citation>
    <scope>NUCLEOTIDE SEQUENCE [LARGE SCALE GENOMIC DNA]</scope>
    <source>
        <strain evidence="2 3">CCMP2467</strain>
    </source>
</reference>
<gene>
    <name evidence="2" type="ORF">AK812_SmicGene40571</name>
</gene>
<feature type="compositionally biased region" description="Acidic residues" evidence="1">
    <location>
        <begin position="152"/>
        <end position="173"/>
    </location>
</feature>
<evidence type="ECO:0000313" key="3">
    <source>
        <dbReference type="Proteomes" id="UP000186817"/>
    </source>
</evidence>
<name>A0A1Q9C8C6_SYMMI</name>
<sequence>MVNAAGELQRYHLSRNVVLSSFLVPSLSQPTKTTAAAAAAEEQQQQQQHHKFDSSRTTKGSTDNHDDDDDHCDDDHDHDDNHDSDNDNDDGGNALQPFAVHRPKACFWITVGSDNEYAMVTVTESDARHDGIGDVDYLIKASMAQRKTPENAGDDDDGDDGDGDYDDAEDDRTDDVAGLETECFLYGP</sequence>
<evidence type="ECO:0000256" key="1">
    <source>
        <dbReference type="SAM" id="MobiDB-lite"/>
    </source>
</evidence>